<protein>
    <submittedName>
        <fullName evidence="2">Aminotransferase class I/II-fold pyridoxal phosphate-dependent enzyme</fullName>
    </submittedName>
</protein>
<sequence length="386" mass="42143">MVNTSPPYQRFELENWQSDYEQTVRFNLSDSTIDPVSLAELLGPDADLGALLATELYYPEVNGERELRELIAAGYPGGDLTADNVLVTVGASEANAAIVDAYCPPGSRVIVMEPGYQQVWGLARNRGCDVRAFRLDPERGWRPDLQALSDLAVPGTSVIYVCNPNNPVGYILDEDEMTAIVEIAERCGAWLIADEVYHGSEHDPAAPARTFVGRYDRVIGVNSMSKSYGLSGLRVGWAAGPPAVIRELWRRHEYTAIATGRLDNVLAALALRKDTAARILGRNRAAMGEGWALFEGWKRSLGGLVTAHRPMATPLAFVRFATALDSVEVGHRLRIDASTLVCPGVYFGCEGYLRMNVGFGRDYVAQALEAMAPVVRAMAEQDPAHD</sequence>
<dbReference type="CDD" id="cd00609">
    <property type="entry name" value="AAT_like"/>
    <property type="match status" value="1"/>
</dbReference>
<evidence type="ECO:0000313" key="3">
    <source>
        <dbReference type="Proteomes" id="UP001597097"/>
    </source>
</evidence>
<dbReference type="PANTHER" id="PTHR43510">
    <property type="entry name" value="AMINOTRANSFERASE FUNCTION, HYPOTHETICAL (EUROFUNG)"/>
    <property type="match status" value="1"/>
</dbReference>
<dbReference type="InterPro" id="IPR004839">
    <property type="entry name" value="Aminotransferase_I/II_large"/>
</dbReference>
<keyword evidence="3" id="KW-1185">Reference proteome</keyword>
<dbReference type="GO" id="GO:0008483">
    <property type="term" value="F:transaminase activity"/>
    <property type="evidence" value="ECO:0007669"/>
    <property type="project" value="UniProtKB-KW"/>
</dbReference>
<dbReference type="Pfam" id="PF00155">
    <property type="entry name" value="Aminotran_1_2"/>
    <property type="match status" value="1"/>
</dbReference>
<comment type="caution">
    <text evidence="2">The sequence shown here is derived from an EMBL/GenBank/DDBJ whole genome shotgun (WGS) entry which is preliminary data.</text>
</comment>
<evidence type="ECO:0000259" key="1">
    <source>
        <dbReference type="Pfam" id="PF00155"/>
    </source>
</evidence>
<reference evidence="3" key="1">
    <citation type="journal article" date="2019" name="Int. J. Syst. Evol. Microbiol.">
        <title>The Global Catalogue of Microorganisms (GCM) 10K type strain sequencing project: providing services to taxonomists for standard genome sequencing and annotation.</title>
        <authorList>
            <consortium name="The Broad Institute Genomics Platform"/>
            <consortium name="The Broad Institute Genome Sequencing Center for Infectious Disease"/>
            <person name="Wu L."/>
            <person name="Ma J."/>
        </authorList>
    </citation>
    <scope>NUCLEOTIDE SEQUENCE [LARGE SCALE GENOMIC DNA]</scope>
    <source>
        <strain evidence="3">CGMCC 1.15399</strain>
    </source>
</reference>
<dbReference type="InterPro" id="IPR004838">
    <property type="entry name" value="NHTrfase_class1_PyrdxlP-BS"/>
</dbReference>
<feature type="domain" description="Aminotransferase class I/classII large" evidence="1">
    <location>
        <begin position="58"/>
        <end position="370"/>
    </location>
</feature>
<keyword evidence="2" id="KW-0808">Transferase</keyword>
<dbReference type="PROSITE" id="PS00105">
    <property type="entry name" value="AA_TRANSFER_CLASS_1"/>
    <property type="match status" value="1"/>
</dbReference>
<dbReference type="RefSeq" id="WP_219536107.1">
    <property type="nucleotide sequence ID" value="NZ_JAHKRM010000028.1"/>
</dbReference>
<name>A0ABW4GL75_9ACTN</name>
<dbReference type="Proteomes" id="UP001597097">
    <property type="component" value="Unassembled WGS sequence"/>
</dbReference>
<organism evidence="2 3">
    <name type="scientific">Nonomuraea guangzhouensis</name>
    <dbReference type="NCBI Taxonomy" id="1291555"/>
    <lineage>
        <taxon>Bacteria</taxon>
        <taxon>Bacillati</taxon>
        <taxon>Actinomycetota</taxon>
        <taxon>Actinomycetes</taxon>
        <taxon>Streptosporangiales</taxon>
        <taxon>Streptosporangiaceae</taxon>
        <taxon>Nonomuraea</taxon>
    </lineage>
</organism>
<accession>A0ABW4GL75</accession>
<dbReference type="EMBL" id="JBHUCM010000038">
    <property type="protein sequence ID" value="MFD1543228.1"/>
    <property type="molecule type" value="Genomic_DNA"/>
</dbReference>
<proteinExistence type="predicted"/>
<gene>
    <name evidence="2" type="ORF">ACFSJ0_39700</name>
</gene>
<dbReference type="PANTHER" id="PTHR43510:SF1">
    <property type="entry name" value="AMINOTRANSFERASE FUNCTION, HYPOTHETICAL (EUROFUNG)"/>
    <property type="match status" value="1"/>
</dbReference>
<evidence type="ECO:0000313" key="2">
    <source>
        <dbReference type="EMBL" id="MFD1543228.1"/>
    </source>
</evidence>
<keyword evidence="2" id="KW-0032">Aminotransferase</keyword>